<accession>A0A3G5AAS5</accession>
<protein>
    <submittedName>
        <fullName evidence="2">Uncharacterized protein</fullName>
    </submittedName>
</protein>
<proteinExistence type="predicted"/>
<evidence type="ECO:0000313" key="2">
    <source>
        <dbReference type="EMBL" id="AYV84338.1"/>
    </source>
</evidence>
<reference evidence="2" key="1">
    <citation type="submission" date="2018-10" db="EMBL/GenBank/DDBJ databases">
        <title>Hidden diversity of soil giant viruses.</title>
        <authorList>
            <person name="Schulz F."/>
            <person name="Alteio L."/>
            <person name="Goudeau D."/>
            <person name="Ryan E.M."/>
            <person name="Malmstrom R.R."/>
            <person name="Blanchard J."/>
            <person name="Woyke T."/>
        </authorList>
    </citation>
    <scope>NUCLEOTIDE SEQUENCE</scope>
    <source>
        <strain evidence="2">HYV1</strain>
    </source>
</reference>
<feature type="transmembrane region" description="Helical" evidence="1">
    <location>
        <begin position="14"/>
        <end position="37"/>
    </location>
</feature>
<name>A0A3G5AAS5_9VIRU</name>
<evidence type="ECO:0000256" key="1">
    <source>
        <dbReference type="SAM" id="Phobius"/>
    </source>
</evidence>
<gene>
    <name evidence="2" type="ORF">Hyperionvirus23_5</name>
</gene>
<keyword evidence="1" id="KW-0812">Transmembrane</keyword>
<organism evidence="2">
    <name type="scientific">Hyperionvirus sp</name>
    <dbReference type="NCBI Taxonomy" id="2487770"/>
    <lineage>
        <taxon>Viruses</taxon>
        <taxon>Varidnaviria</taxon>
        <taxon>Bamfordvirae</taxon>
        <taxon>Nucleocytoviricota</taxon>
        <taxon>Megaviricetes</taxon>
        <taxon>Imitervirales</taxon>
        <taxon>Mimiviridae</taxon>
        <taxon>Klosneuvirinae</taxon>
    </lineage>
</organism>
<dbReference type="EMBL" id="MK072405">
    <property type="protein sequence ID" value="AYV84338.1"/>
    <property type="molecule type" value="Genomic_DNA"/>
</dbReference>
<keyword evidence="1" id="KW-1133">Transmembrane helix</keyword>
<keyword evidence="1" id="KW-0472">Membrane</keyword>
<sequence>MGWGIKFLFKKLKYLWVTFSIIELIFSGSTIICVDVVRMQEGDW</sequence>